<reference evidence="8" key="1">
    <citation type="submission" date="2021-02" db="EMBL/GenBank/DDBJ databases">
        <title>Genome sequence Cadophora malorum strain M34.</title>
        <authorList>
            <person name="Stefanovic E."/>
            <person name="Vu D."/>
            <person name="Scully C."/>
            <person name="Dijksterhuis J."/>
            <person name="Roader J."/>
            <person name="Houbraken J."/>
        </authorList>
    </citation>
    <scope>NUCLEOTIDE SEQUENCE</scope>
    <source>
        <strain evidence="8">M34</strain>
    </source>
</reference>
<comment type="subcellular location">
    <subcellularLocation>
        <location evidence="1">Nucleus</location>
    </subcellularLocation>
</comment>
<evidence type="ECO:0000313" key="8">
    <source>
        <dbReference type="EMBL" id="KAG4424345.1"/>
    </source>
</evidence>
<organism evidence="8 9">
    <name type="scientific">Cadophora malorum</name>
    <dbReference type="NCBI Taxonomy" id="108018"/>
    <lineage>
        <taxon>Eukaryota</taxon>
        <taxon>Fungi</taxon>
        <taxon>Dikarya</taxon>
        <taxon>Ascomycota</taxon>
        <taxon>Pezizomycotina</taxon>
        <taxon>Leotiomycetes</taxon>
        <taxon>Helotiales</taxon>
        <taxon>Ploettnerulaceae</taxon>
        <taxon>Cadophora</taxon>
    </lineage>
</organism>
<feature type="compositionally biased region" description="Basic residues" evidence="6">
    <location>
        <begin position="95"/>
        <end position="104"/>
    </location>
</feature>
<dbReference type="AlphaFoldDB" id="A0A8H7WGF7"/>
<feature type="compositionally biased region" description="Polar residues" evidence="6">
    <location>
        <begin position="63"/>
        <end position="90"/>
    </location>
</feature>
<dbReference type="InterPro" id="IPR006809">
    <property type="entry name" value="TAFII28_dom"/>
</dbReference>
<dbReference type="Proteomes" id="UP000664132">
    <property type="component" value="Unassembled WGS sequence"/>
</dbReference>
<accession>A0A8H7WGF7</accession>
<keyword evidence="3" id="KW-0805">Transcription regulation</keyword>
<dbReference type="Pfam" id="PF04719">
    <property type="entry name" value="TAFII28"/>
    <property type="match status" value="1"/>
</dbReference>
<comment type="caution">
    <text evidence="8">The sequence shown here is derived from an EMBL/GenBank/DDBJ whole genome shotgun (WGS) entry which is preliminary data.</text>
</comment>
<evidence type="ECO:0000256" key="5">
    <source>
        <dbReference type="ARBA" id="ARBA00023242"/>
    </source>
</evidence>
<dbReference type="GO" id="GO:0051123">
    <property type="term" value="P:RNA polymerase II preinitiation complex assembly"/>
    <property type="evidence" value="ECO:0007669"/>
    <property type="project" value="InterPro"/>
</dbReference>
<gene>
    <name evidence="8" type="ORF">IFR04_002586</name>
</gene>
<feature type="compositionally biased region" description="Acidic residues" evidence="6">
    <location>
        <begin position="138"/>
        <end position="147"/>
    </location>
</feature>
<feature type="domain" description="TAFII28-like protein" evidence="7">
    <location>
        <begin position="171"/>
        <end position="280"/>
    </location>
</feature>
<evidence type="ECO:0000256" key="3">
    <source>
        <dbReference type="ARBA" id="ARBA00023015"/>
    </source>
</evidence>
<dbReference type="EMBL" id="JAFJYH010000022">
    <property type="protein sequence ID" value="KAG4424345.1"/>
    <property type="molecule type" value="Genomic_DNA"/>
</dbReference>
<evidence type="ECO:0000259" key="7">
    <source>
        <dbReference type="Pfam" id="PF04719"/>
    </source>
</evidence>
<feature type="region of interest" description="Disordered" evidence="6">
    <location>
        <begin position="1"/>
        <end position="150"/>
    </location>
</feature>
<evidence type="ECO:0000256" key="4">
    <source>
        <dbReference type="ARBA" id="ARBA00023163"/>
    </source>
</evidence>
<evidence type="ECO:0000256" key="2">
    <source>
        <dbReference type="ARBA" id="ARBA00009788"/>
    </source>
</evidence>
<feature type="compositionally biased region" description="Low complexity" evidence="6">
    <location>
        <begin position="48"/>
        <end position="59"/>
    </location>
</feature>
<dbReference type="GO" id="GO:0046982">
    <property type="term" value="F:protein heterodimerization activity"/>
    <property type="evidence" value="ECO:0007669"/>
    <property type="project" value="InterPro"/>
</dbReference>
<evidence type="ECO:0000256" key="6">
    <source>
        <dbReference type="SAM" id="MobiDB-lite"/>
    </source>
</evidence>
<name>A0A8H7WGF7_9HELO</name>
<keyword evidence="5" id="KW-0539">Nucleus</keyword>
<evidence type="ECO:0000256" key="1">
    <source>
        <dbReference type="ARBA" id="ARBA00004123"/>
    </source>
</evidence>
<dbReference type="OrthoDB" id="28335at2759"/>
<evidence type="ECO:0000313" key="9">
    <source>
        <dbReference type="Proteomes" id="UP000664132"/>
    </source>
</evidence>
<feature type="compositionally biased region" description="Basic and acidic residues" evidence="6">
    <location>
        <begin position="259"/>
        <end position="270"/>
    </location>
</feature>
<comment type="similarity">
    <text evidence="2">Belongs to the TAF11 family.</text>
</comment>
<dbReference type="CDD" id="cd08048">
    <property type="entry name" value="HFD_TAF11"/>
    <property type="match status" value="1"/>
</dbReference>
<keyword evidence="4" id="KW-0804">Transcription</keyword>
<dbReference type="PANTHER" id="PTHR13218:SF8">
    <property type="entry name" value="TRANSCRIPTION INITIATION FACTOR TFIID SUBUNIT 11"/>
    <property type="match status" value="1"/>
</dbReference>
<dbReference type="GO" id="GO:0016251">
    <property type="term" value="F:RNA polymerase II general transcription initiation factor activity"/>
    <property type="evidence" value="ECO:0007669"/>
    <property type="project" value="TreeGrafter"/>
</dbReference>
<dbReference type="GO" id="GO:0005669">
    <property type="term" value="C:transcription factor TFIID complex"/>
    <property type="evidence" value="ECO:0007669"/>
    <property type="project" value="InterPro"/>
</dbReference>
<sequence>MASPPYNHNYPSAISPPYPSNAQLPAPLKRRQTDMPSSAPSIKRRKASMLSTTSATSSAHPLRQTSFPPENNGRTPTFSRSPSMDTMSLVSGSGAKKKKPRKSKGKDADNSSVAGTRAKSVVSNGGRAKRRASRDLTAEEEDEDEGGDNITMDMAAASHEDKAKEDKRRHILTQSFTPEQFARYEAWRSSKLADAVVRRIVNQTLSQSVPPGVILAVKSATKIFAGNLIEGARKVQTQWIEATGDRQVDPLTPTEDNVPPEKEKRRGPLLPDHLREAFRRHMLEGDGGLVGQLGLWQQQQHSGVERFGVKVQGKRLLK</sequence>
<dbReference type="SUPFAM" id="SSF47113">
    <property type="entry name" value="Histone-fold"/>
    <property type="match status" value="1"/>
</dbReference>
<dbReference type="Gene3D" id="1.10.20.10">
    <property type="entry name" value="Histone, subunit A"/>
    <property type="match status" value="1"/>
</dbReference>
<protein>
    <recommendedName>
        <fullName evidence="7">TAFII28-like protein domain-containing protein</fullName>
    </recommendedName>
</protein>
<feature type="region of interest" description="Disordered" evidence="6">
    <location>
        <begin position="246"/>
        <end position="270"/>
    </location>
</feature>
<dbReference type="InterPro" id="IPR009072">
    <property type="entry name" value="Histone-fold"/>
</dbReference>
<keyword evidence="9" id="KW-1185">Reference proteome</keyword>
<dbReference type="InterPro" id="IPR045127">
    <property type="entry name" value="TAF11-like"/>
</dbReference>
<dbReference type="PANTHER" id="PTHR13218">
    <property type="entry name" value="TRANSCRIPTION INITIATION FACTOR TFIID SUBUNIT 11-RELATED"/>
    <property type="match status" value="1"/>
</dbReference>
<proteinExistence type="inferred from homology"/>